<evidence type="ECO:0000313" key="2">
    <source>
        <dbReference type="Proteomes" id="UP000316096"/>
    </source>
</evidence>
<dbReference type="Proteomes" id="UP000316096">
    <property type="component" value="Unassembled WGS sequence"/>
</dbReference>
<name>A0A543C0P8_9ACTN</name>
<sequence>MDGPEPRGGHGRHHNCLYCLLDYDAKEVDKPVLVIVAGLDKPFRTKPSASDCARVESG</sequence>
<accession>A0A543C0P8</accession>
<evidence type="ECO:0000313" key="1">
    <source>
        <dbReference type="EMBL" id="TQL90649.1"/>
    </source>
</evidence>
<proteinExistence type="predicted"/>
<dbReference type="EMBL" id="VFOZ01000002">
    <property type="protein sequence ID" value="TQL90649.1"/>
    <property type="molecule type" value="Genomic_DNA"/>
</dbReference>
<organism evidence="1 2">
    <name type="scientific">Actinoallomurus bryophytorum</name>
    <dbReference type="NCBI Taxonomy" id="1490222"/>
    <lineage>
        <taxon>Bacteria</taxon>
        <taxon>Bacillati</taxon>
        <taxon>Actinomycetota</taxon>
        <taxon>Actinomycetes</taxon>
        <taxon>Streptosporangiales</taxon>
        <taxon>Thermomonosporaceae</taxon>
        <taxon>Actinoallomurus</taxon>
    </lineage>
</organism>
<gene>
    <name evidence="1" type="ORF">FB559_7959</name>
</gene>
<dbReference type="AlphaFoldDB" id="A0A543C0P8"/>
<reference evidence="1 2" key="1">
    <citation type="submission" date="2019-06" db="EMBL/GenBank/DDBJ databases">
        <title>Sequencing the genomes of 1000 actinobacteria strains.</title>
        <authorList>
            <person name="Klenk H.-P."/>
        </authorList>
    </citation>
    <scope>NUCLEOTIDE SEQUENCE [LARGE SCALE GENOMIC DNA]</scope>
    <source>
        <strain evidence="1 2">DSM 102200</strain>
    </source>
</reference>
<protein>
    <submittedName>
        <fullName evidence="1">Uncharacterized protein</fullName>
    </submittedName>
</protein>
<comment type="caution">
    <text evidence="1">The sequence shown here is derived from an EMBL/GenBank/DDBJ whole genome shotgun (WGS) entry which is preliminary data.</text>
</comment>
<keyword evidence="2" id="KW-1185">Reference proteome</keyword>